<dbReference type="InterPro" id="IPR027417">
    <property type="entry name" value="P-loop_NTPase"/>
</dbReference>
<dbReference type="SMART" id="SM00382">
    <property type="entry name" value="AAA"/>
    <property type="match status" value="1"/>
</dbReference>
<feature type="domain" description="AAA+ ATPase" evidence="1">
    <location>
        <begin position="149"/>
        <end position="308"/>
    </location>
</feature>
<gene>
    <name evidence="2" type="ORF">CAL28_21260</name>
</gene>
<dbReference type="InterPro" id="IPR007111">
    <property type="entry name" value="NACHT_NTPase"/>
</dbReference>
<dbReference type="InterPro" id="IPR003593">
    <property type="entry name" value="AAA+_ATPase"/>
</dbReference>
<evidence type="ECO:0000313" key="2">
    <source>
        <dbReference type="EMBL" id="OZI61780.1"/>
    </source>
</evidence>
<reference evidence="3" key="1">
    <citation type="submission" date="2017-05" db="EMBL/GenBank/DDBJ databases">
        <title>Complete and WGS of Bordetella genogroups.</title>
        <authorList>
            <person name="Spilker T."/>
            <person name="Lipuma J."/>
        </authorList>
    </citation>
    <scope>NUCLEOTIDE SEQUENCE [LARGE SCALE GENOMIC DNA]</scope>
    <source>
        <strain evidence="3">AU8856</strain>
    </source>
</reference>
<dbReference type="Pfam" id="PF05729">
    <property type="entry name" value="NACHT"/>
    <property type="match status" value="1"/>
</dbReference>
<dbReference type="EMBL" id="NEVS01000004">
    <property type="protein sequence ID" value="OZI61780.1"/>
    <property type="molecule type" value="Genomic_DNA"/>
</dbReference>
<keyword evidence="3" id="KW-1185">Reference proteome</keyword>
<name>A0A261UKH9_9BORD</name>
<dbReference type="SUPFAM" id="SSF52540">
    <property type="entry name" value="P-loop containing nucleoside triphosphate hydrolases"/>
    <property type="match status" value="1"/>
</dbReference>
<protein>
    <recommendedName>
        <fullName evidence="1">AAA+ ATPase domain-containing protein</fullName>
    </recommendedName>
</protein>
<proteinExistence type="predicted"/>
<accession>A0A261UKH9</accession>
<evidence type="ECO:0000313" key="3">
    <source>
        <dbReference type="Proteomes" id="UP000215767"/>
    </source>
</evidence>
<organism evidence="2 3">
    <name type="scientific">Bordetella genomosp. 11</name>
    <dbReference type="NCBI Taxonomy" id="1416808"/>
    <lineage>
        <taxon>Bacteria</taxon>
        <taxon>Pseudomonadati</taxon>
        <taxon>Pseudomonadota</taxon>
        <taxon>Betaproteobacteria</taxon>
        <taxon>Burkholderiales</taxon>
        <taxon>Alcaligenaceae</taxon>
        <taxon>Bordetella</taxon>
    </lineage>
</organism>
<dbReference type="Gene3D" id="3.40.50.300">
    <property type="entry name" value="P-loop containing nucleotide triphosphate hydrolases"/>
    <property type="match status" value="1"/>
</dbReference>
<evidence type="ECO:0000259" key="1">
    <source>
        <dbReference type="SMART" id="SM00382"/>
    </source>
</evidence>
<comment type="caution">
    <text evidence="2">The sequence shown here is derived from an EMBL/GenBank/DDBJ whole genome shotgun (WGS) entry which is preliminary data.</text>
</comment>
<dbReference type="Proteomes" id="UP000215767">
    <property type="component" value="Unassembled WGS sequence"/>
</dbReference>
<sequence>MLDGRERDGVFQTEEAVHFIEATTSRTQDKARKDSKKLHQAVVQQIKETPLKGARGWFVTAEEPTADQRKEVERTGKGQVVAVSFAQFQQSVIDVGAYLSARMNHVFGSVLDPETKQPNPATDYVPITLESRLGADKWTVRQICTALQRGERLVLTGQFGAGKSMTLRQVFRDLREDYLSGRTALFPVYVNLREHTGQIDAVEVLERHARKIGFDSPASLVRAWRAKFCILLLDGFDELTALGVQRATFGRLRTIRKRALEAVRQIVRETPPGVGVIVAGRDHFFADEAEAEDTLGLTGRITHLTTCEFTEEQVVQFLRRQPDNNLHRFPPWLPTKPLFVSYLASTGLISAIADGEKFPDAAAGWDYLVDQICDREARIDSRYLDGPTIRKILGRLATYARASDDGLGPLRPEHLKRAYYEVCGFEPDDQAWLILQRLPGLVIYEVEEDSRKFIDGEMVAVYRSSDLVDFVHDPMGALANADFTDAFSQCGTSIGHQAVAIAARKLQYDLTTPKLHSLLSSVANSSGLNALRADLLLLAIHLKLEIPFPTAIEGVFFQPDTLEIDEDLPDIHGVTFIDCYFEEIQLGESESKVMPTFRGCVVQRLLGRQSADGLPPERFIQTEINRFEVVATTNASIRAAAALTPGEKVLLTVLRKLFVQSLGGRTEPALYRGLDTAEKQYVAPIIKILQQHELVTLMNRGDGTVWIPVRRKLDYIRKLLANPSSSDLLLGEARGLSA</sequence>
<dbReference type="AlphaFoldDB" id="A0A261UKH9"/>